<keyword evidence="2" id="KW-1185">Reference proteome</keyword>
<reference evidence="1" key="1">
    <citation type="submission" date="2020-08" db="EMBL/GenBank/DDBJ databases">
        <title>Genome public.</title>
        <authorList>
            <person name="Liu C."/>
            <person name="Sun Q."/>
        </authorList>
    </citation>
    <scope>NUCLEOTIDE SEQUENCE</scope>
    <source>
        <strain evidence="1">NSJ-53</strain>
    </source>
</reference>
<name>A0A926HQR7_9FIRM</name>
<protein>
    <submittedName>
        <fullName evidence="1">Uncharacterized protein</fullName>
    </submittedName>
</protein>
<accession>A0A926HQR7</accession>
<dbReference type="AlphaFoldDB" id="A0A926HQR7"/>
<gene>
    <name evidence="1" type="ORF">H8696_09220</name>
</gene>
<comment type="caution">
    <text evidence="1">The sequence shown here is derived from an EMBL/GenBank/DDBJ whole genome shotgun (WGS) entry which is preliminary data.</text>
</comment>
<organism evidence="1 2">
    <name type="scientific">Gehongia tenuis</name>
    <dbReference type="NCBI Taxonomy" id="2763655"/>
    <lineage>
        <taxon>Bacteria</taxon>
        <taxon>Bacillati</taxon>
        <taxon>Bacillota</taxon>
        <taxon>Clostridia</taxon>
        <taxon>Christensenellales</taxon>
        <taxon>Christensenellaceae</taxon>
        <taxon>Gehongia</taxon>
    </lineage>
</organism>
<sequence length="65" mass="7418">MSMDPKLVPCEKPTFVVKVQYRQNASWQGSIRWVEGGVEKNFRSTLELIKLMDNAISGKEESSWG</sequence>
<evidence type="ECO:0000313" key="1">
    <source>
        <dbReference type="EMBL" id="MBC8532025.1"/>
    </source>
</evidence>
<evidence type="ECO:0000313" key="2">
    <source>
        <dbReference type="Proteomes" id="UP000623172"/>
    </source>
</evidence>
<dbReference type="Proteomes" id="UP000623172">
    <property type="component" value="Unassembled WGS sequence"/>
</dbReference>
<proteinExistence type="predicted"/>
<dbReference type="EMBL" id="JACRSR010000004">
    <property type="protein sequence ID" value="MBC8532025.1"/>
    <property type="molecule type" value="Genomic_DNA"/>
</dbReference>